<protein>
    <submittedName>
        <fullName evidence="3">9530_t:CDS:1</fullName>
    </submittedName>
</protein>
<dbReference type="InterPro" id="IPR009060">
    <property type="entry name" value="UBA-like_sf"/>
</dbReference>
<accession>A0A9N9HND0</accession>
<evidence type="ECO:0000313" key="3">
    <source>
        <dbReference type="EMBL" id="CAG8697771.1"/>
    </source>
</evidence>
<evidence type="ECO:0000259" key="2">
    <source>
        <dbReference type="PROSITE" id="PS50030"/>
    </source>
</evidence>
<sequence>MEHQNTISSIYSALENVPLILAPQYSALQPVTMPHDFTLDLPPVNKYDFNLERHIIADSERFRQENAALMQIRAQKLQALQDARIRKQKEEARKIAPGFLDTDRRLLTPVPMHTSSKRTSQQVENGNTAPIGGEVSNDNQKVLHGRSASDELPNHVVERMKLKEEGDVEESKLAKSLVYLEFEESLPSHNSSDPPNTIQNEIAILQGVIRPSVPSTSQNEVKNFVSNGLTMSQTTTGLHMGPEVSLAPSTNFNMFHISPRLQPVMAPPVQQQPQPFTLGSSLPNHSSPEKFISQNLANMRISPPNTANAYTSPLSSMSARNISAPNLQGEMQRVYTSPSYSYERRPSHQSHIIPPTLPTRPPKEALSSSPSTSHIEEESDVDENDTNSEMIKQFINMGFSKAQAIDALEKFDYDPHQATNYLLDLQ</sequence>
<dbReference type="EMBL" id="CAJVPY010008569">
    <property type="protein sequence ID" value="CAG8697771.1"/>
    <property type="molecule type" value="Genomic_DNA"/>
</dbReference>
<reference evidence="3" key="1">
    <citation type="submission" date="2021-06" db="EMBL/GenBank/DDBJ databases">
        <authorList>
            <person name="Kallberg Y."/>
            <person name="Tangrot J."/>
            <person name="Rosling A."/>
        </authorList>
    </citation>
    <scope>NUCLEOTIDE SEQUENCE</scope>
    <source>
        <strain evidence="3">MA453B</strain>
    </source>
</reference>
<feature type="domain" description="UBA" evidence="2">
    <location>
        <begin position="380"/>
        <end position="425"/>
    </location>
</feature>
<dbReference type="SMART" id="SM00165">
    <property type="entry name" value="UBA"/>
    <property type="match status" value="1"/>
</dbReference>
<dbReference type="Pfam" id="PF00627">
    <property type="entry name" value="UBA"/>
    <property type="match status" value="1"/>
</dbReference>
<gene>
    <name evidence="3" type="ORF">DERYTH_LOCUS12788</name>
</gene>
<feature type="region of interest" description="Disordered" evidence="1">
    <location>
        <begin position="338"/>
        <end position="385"/>
    </location>
</feature>
<dbReference type="SUPFAM" id="SSF46934">
    <property type="entry name" value="UBA-like"/>
    <property type="match status" value="1"/>
</dbReference>
<evidence type="ECO:0000313" key="4">
    <source>
        <dbReference type="Proteomes" id="UP000789405"/>
    </source>
</evidence>
<organism evidence="3 4">
    <name type="scientific">Dentiscutata erythropus</name>
    <dbReference type="NCBI Taxonomy" id="1348616"/>
    <lineage>
        <taxon>Eukaryota</taxon>
        <taxon>Fungi</taxon>
        <taxon>Fungi incertae sedis</taxon>
        <taxon>Mucoromycota</taxon>
        <taxon>Glomeromycotina</taxon>
        <taxon>Glomeromycetes</taxon>
        <taxon>Diversisporales</taxon>
        <taxon>Gigasporaceae</taxon>
        <taxon>Dentiscutata</taxon>
    </lineage>
</organism>
<dbReference type="Proteomes" id="UP000789405">
    <property type="component" value="Unassembled WGS sequence"/>
</dbReference>
<dbReference type="InterPro" id="IPR015940">
    <property type="entry name" value="UBA"/>
</dbReference>
<name>A0A9N9HND0_9GLOM</name>
<feature type="region of interest" description="Disordered" evidence="1">
    <location>
        <begin position="113"/>
        <end position="139"/>
    </location>
</feature>
<comment type="caution">
    <text evidence="3">The sequence shown here is derived from an EMBL/GenBank/DDBJ whole genome shotgun (WGS) entry which is preliminary data.</text>
</comment>
<keyword evidence="4" id="KW-1185">Reference proteome</keyword>
<dbReference type="PROSITE" id="PS50030">
    <property type="entry name" value="UBA"/>
    <property type="match status" value="1"/>
</dbReference>
<dbReference type="Gene3D" id="1.10.8.10">
    <property type="entry name" value="DNA helicase RuvA subunit, C-terminal domain"/>
    <property type="match status" value="1"/>
</dbReference>
<proteinExistence type="predicted"/>
<dbReference type="OrthoDB" id="524326at2759"/>
<feature type="compositionally biased region" description="Polar residues" evidence="1">
    <location>
        <begin position="113"/>
        <end position="128"/>
    </location>
</feature>
<evidence type="ECO:0000256" key="1">
    <source>
        <dbReference type="SAM" id="MobiDB-lite"/>
    </source>
</evidence>
<dbReference type="AlphaFoldDB" id="A0A9N9HND0"/>